<name>A0A327L4N6_9BRAD</name>
<dbReference type="OrthoDB" id="8129943at2"/>
<protein>
    <recommendedName>
        <fullName evidence="3">Motility protein</fullName>
    </recommendedName>
</protein>
<dbReference type="Proteomes" id="UP000249130">
    <property type="component" value="Unassembled WGS sequence"/>
</dbReference>
<organism evidence="1 2">
    <name type="scientific">Rhodoplanes roseus</name>
    <dbReference type="NCBI Taxonomy" id="29409"/>
    <lineage>
        <taxon>Bacteria</taxon>
        <taxon>Pseudomonadati</taxon>
        <taxon>Pseudomonadota</taxon>
        <taxon>Alphaproteobacteria</taxon>
        <taxon>Hyphomicrobiales</taxon>
        <taxon>Nitrobacteraceae</taxon>
        <taxon>Rhodoplanes</taxon>
    </lineage>
</organism>
<reference evidence="1 2" key="1">
    <citation type="submission" date="2017-07" db="EMBL/GenBank/DDBJ databases">
        <title>Draft Genome Sequences of Select Purple Nonsulfur Bacteria.</title>
        <authorList>
            <person name="Lasarre B."/>
            <person name="Mckinlay J.B."/>
        </authorList>
    </citation>
    <scope>NUCLEOTIDE SEQUENCE [LARGE SCALE GENOMIC DNA]</scope>
    <source>
        <strain evidence="1 2">DSM 5909</strain>
    </source>
</reference>
<comment type="caution">
    <text evidence="1">The sequence shown here is derived from an EMBL/GenBank/DDBJ whole genome shotgun (WGS) entry which is preliminary data.</text>
</comment>
<dbReference type="EMBL" id="NPEX01000012">
    <property type="protein sequence ID" value="RAI45571.1"/>
    <property type="molecule type" value="Genomic_DNA"/>
</dbReference>
<gene>
    <name evidence="1" type="ORF">CH341_03180</name>
</gene>
<evidence type="ECO:0000313" key="2">
    <source>
        <dbReference type="Proteomes" id="UP000249130"/>
    </source>
</evidence>
<accession>A0A327L4N6</accession>
<proteinExistence type="predicted"/>
<sequence>MDTTALASAAAGANTSQLQLAVAAKMMKTNADQEKNIAELVQAAADNGQRLANVAAGIGRALDISV</sequence>
<dbReference type="RefSeq" id="WP_111417586.1">
    <property type="nucleotide sequence ID" value="NZ_NPEX01000012.1"/>
</dbReference>
<keyword evidence="2" id="KW-1185">Reference proteome</keyword>
<dbReference type="AlphaFoldDB" id="A0A327L4N6"/>
<evidence type="ECO:0000313" key="1">
    <source>
        <dbReference type="EMBL" id="RAI45571.1"/>
    </source>
</evidence>
<evidence type="ECO:0008006" key="3">
    <source>
        <dbReference type="Google" id="ProtNLM"/>
    </source>
</evidence>